<keyword evidence="5" id="KW-0689">Ribosomal protein</keyword>
<evidence type="ECO:0000256" key="2">
    <source>
        <dbReference type="ARBA" id="ARBA00022723"/>
    </source>
</evidence>
<dbReference type="InterPro" id="IPR002674">
    <property type="entry name" value="Ribosomal_eL43"/>
</dbReference>
<reference evidence="7 8" key="1">
    <citation type="submission" date="2021-02" db="EMBL/GenBank/DDBJ databases">
        <title>Safari Cat Assemblies.</title>
        <authorList>
            <person name="Bredemeyer K.R."/>
            <person name="Murphy W.J."/>
        </authorList>
    </citation>
    <scope>NUCLEOTIDE SEQUENCE [LARGE SCALE GENOMIC DNA]</scope>
</reference>
<keyword evidence="8" id="KW-1185">Reference proteome</keyword>
<dbReference type="Proteomes" id="UP000823872">
    <property type="component" value="Chromosome D3"/>
</dbReference>
<evidence type="ECO:0000313" key="8">
    <source>
        <dbReference type="Proteomes" id="UP000823872"/>
    </source>
</evidence>
<name>A0ABI7WHL6_FELCA</name>
<reference evidence="7" key="2">
    <citation type="submission" date="2025-08" db="UniProtKB">
        <authorList>
            <consortium name="Ensembl"/>
        </authorList>
    </citation>
    <scope>IDENTIFICATION</scope>
    <source>
        <strain evidence="7">breed Abyssinian</strain>
    </source>
</reference>
<keyword evidence="2" id="KW-0479">Metal-binding</keyword>
<evidence type="ECO:0000313" key="7">
    <source>
        <dbReference type="Ensembl" id="ENSFCTP00005009124.1"/>
    </source>
</evidence>
<evidence type="ECO:0000256" key="1">
    <source>
        <dbReference type="ARBA" id="ARBA00008672"/>
    </source>
</evidence>
<evidence type="ECO:0000256" key="4">
    <source>
        <dbReference type="ARBA" id="ARBA00022833"/>
    </source>
</evidence>
<evidence type="ECO:0000256" key="3">
    <source>
        <dbReference type="ARBA" id="ARBA00022771"/>
    </source>
</evidence>
<protein>
    <recommendedName>
        <fullName evidence="9">Ribosomal protein L37a</fullName>
    </recommendedName>
</protein>
<dbReference type="Gene3D" id="2.20.25.30">
    <property type="match status" value="1"/>
</dbReference>
<evidence type="ECO:0000256" key="5">
    <source>
        <dbReference type="ARBA" id="ARBA00022980"/>
    </source>
</evidence>
<keyword evidence="3" id="KW-0863">Zinc-finger</keyword>
<dbReference type="Ensembl" id="ENSFCTT00005013947.1">
    <property type="protein sequence ID" value="ENSFCTP00005009124.1"/>
    <property type="gene ID" value="ENSFCTG00005005099.1"/>
</dbReference>
<accession>A0ABI7WHL6</accession>
<sequence length="88" mass="9939">MAKHAKKDRIIGKYRTHYGVSLRKIVQKIEISQHYTCSFCGKTKMKRRAVGICHCGSCMKTIASGAWSYNTTSPGYLSLCILFMLSML</sequence>
<keyword evidence="4" id="KW-0862">Zinc</keyword>
<dbReference type="PANTHER" id="PTHR48188:SF3">
    <property type="entry name" value="60S RIBOSOMAL PROTEIN L37A-RELATED"/>
    <property type="match status" value="1"/>
</dbReference>
<dbReference type="Pfam" id="PF01780">
    <property type="entry name" value="Ribosomal_L37ae"/>
    <property type="match status" value="1"/>
</dbReference>
<dbReference type="InterPro" id="IPR011331">
    <property type="entry name" value="Ribosomal_eL37/eL43"/>
</dbReference>
<comment type="similarity">
    <text evidence="1">Belongs to the eukaryotic ribosomal protein eL43 family.</text>
</comment>
<dbReference type="InterPro" id="IPR011332">
    <property type="entry name" value="Ribosomal_zn-bd"/>
</dbReference>
<proteinExistence type="inferred from homology"/>
<keyword evidence="6" id="KW-0687">Ribonucleoprotein</keyword>
<dbReference type="PANTHER" id="PTHR48188">
    <property type="entry name" value="60S RIBOSOMAL PROTEIN L43"/>
    <property type="match status" value="1"/>
</dbReference>
<evidence type="ECO:0008006" key="9">
    <source>
        <dbReference type="Google" id="ProtNLM"/>
    </source>
</evidence>
<organism evidence="7 8">
    <name type="scientific">Felis catus</name>
    <name type="common">Cat</name>
    <name type="synonym">Felis silvestris catus</name>
    <dbReference type="NCBI Taxonomy" id="9685"/>
    <lineage>
        <taxon>Eukaryota</taxon>
        <taxon>Metazoa</taxon>
        <taxon>Chordata</taxon>
        <taxon>Craniata</taxon>
        <taxon>Vertebrata</taxon>
        <taxon>Euteleostomi</taxon>
        <taxon>Mammalia</taxon>
        <taxon>Eutheria</taxon>
        <taxon>Laurasiatheria</taxon>
        <taxon>Carnivora</taxon>
        <taxon>Feliformia</taxon>
        <taxon>Felidae</taxon>
        <taxon>Felinae</taxon>
        <taxon>Felis</taxon>
    </lineage>
</organism>
<reference evidence="7" key="3">
    <citation type="submission" date="2025-09" db="UniProtKB">
        <authorList>
            <consortium name="Ensembl"/>
        </authorList>
    </citation>
    <scope>IDENTIFICATION</scope>
    <source>
        <strain evidence="7">breed Abyssinian</strain>
    </source>
</reference>
<dbReference type="SUPFAM" id="SSF57829">
    <property type="entry name" value="Zn-binding ribosomal proteins"/>
    <property type="match status" value="1"/>
</dbReference>
<evidence type="ECO:0000256" key="6">
    <source>
        <dbReference type="ARBA" id="ARBA00023274"/>
    </source>
</evidence>
<dbReference type="GeneTree" id="ENSGT00390000016988"/>